<organism evidence="1">
    <name type="scientific">mine drainage metagenome</name>
    <dbReference type="NCBI Taxonomy" id="410659"/>
    <lineage>
        <taxon>unclassified sequences</taxon>
        <taxon>metagenomes</taxon>
        <taxon>ecological metagenomes</taxon>
    </lineage>
</organism>
<accession>E6QD08</accession>
<name>E6QD08_9ZZZZ</name>
<gene>
    <name evidence="1" type="ORF">CARN5_1439</name>
</gene>
<sequence>MRVIIRAILAVAVIEARDFLAGTTKISQQVPLESVRNFRDVSLVLIGLENFRKPSINGFRSLEQTWGKNCYLKVPSLICSMPSISGAWTRGTHPISW</sequence>
<comment type="caution">
    <text evidence="1">The sequence shown here is derived from an EMBL/GenBank/DDBJ whole genome shotgun (WGS) entry which is preliminary data.</text>
</comment>
<proteinExistence type="predicted"/>
<protein>
    <submittedName>
        <fullName evidence="1">Uncharacterized protein</fullName>
    </submittedName>
</protein>
<reference evidence="1" key="1">
    <citation type="submission" date="2009-10" db="EMBL/GenBank/DDBJ databases">
        <title>Diversity of trophic interactions inside an arsenic-rich microbial ecosystem.</title>
        <authorList>
            <person name="Bertin P.N."/>
            <person name="Heinrich-Salmeron A."/>
            <person name="Pelletier E."/>
            <person name="Goulhen-Chollet F."/>
            <person name="Arsene-Ploetze F."/>
            <person name="Gallien S."/>
            <person name="Calteau A."/>
            <person name="Vallenet D."/>
            <person name="Casiot C."/>
            <person name="Chane-Woon-Ming B."/>
            <person name="Giloteaux L."/>
            <person name="Barakat M."/>
            <person name="Bonnefoy V."/>
            <person name="Bruneel O."/>
            <person name="Chandler M."/>
            <person name="Cleiss J."/>
            <person name="Duran R."/>
            <person name="Elbaz-Poulichet F."/>
            <person name="Fonknechten N."/>
            <person name="Lauga B."/>
            <person name="Mornico D."/>
            <person name="Ortet P."/>
            <person name="Schaeffer C."/>
            <person name="Siguier P."/>
            <person name="Alexander Thil Smith A."/>
            <person name="Van Dorsselaer A."/>
            <person name="Weissenbach J."/>
            <person name="Medigue C."/>
            <person name="Le Paslier D."/>
        </authorList>
    </citation>
    <scope>NUCLEOTIDE SEQUENCE</scope>
</reference>
<dbReference type="AlphaFoldDB" id="E6QD08"/>
<evidence type="ECO:0000313" key="1">
    <source>
        <dbReference type="EMBL" id="CBI05084.1"/>
    </source>
</evidence>
<dbReference type="EMBL" id="CABP01000096">
    <property type="protein sequence ID" value="CBI05084.1"/>
    <property type="molecule type" value="Genomic_DNA"/>
</dbReference>